<evidence type="ECO:0000313" key="2">
    <source>
        <dbReference type="EMBL" id="JAQ02869.1"/>
    </source>
</evidence>
<dbReference type="GO" id="GO:0007274">
    <property type="term" value="P:neuromuscular synaptic transmission"/>
    <property type="evidence" value="ECO:0007669"/>
    <property type="project" value="TreeGrafter"/>
</dbReference>
<feature type="transmembrane region" description="Helical" evidence="1">
    <location>
        <begin position="257"/>
        <end position="280"/>
    </location>
</feature>
<organism evidence="2">
    <name type="scientific">Lygus hesperus</name>
    <name type="common">Western plant bug</name>
    <dbReference type="NCBI Taxonomy" id="30085"/>
    <lineage>
        <taxon>Eukaryota</taxon>
        <taxon>Metazoa</taxon>
        <taxon>Ecdysozoa</taxon>
        <taxon>Arthropoda</taxon>
        <taxon>Hexapoda</taxon>
        <taxon>Insecta</taxon>
        <taxon>Pterygota</taxon>
        <taxon>Neoptera</taxon>
        <taxon>Paraneoptera</taxon>
        <taxon>Hemiptera</taxon>
        <taxon>Heteroptera</taxon>
        <taxon>Panheteroptera</taxon>
        <taxon>Cimicomorpha</taxon>
        <taxon>Miridae</taxon>
        <taxon>Mirini</taxon>
        <taxon>Lygus</taxon>
    </lineage>
</organism>
<dbReference type="PANTHER" id="PTHR35270">
    <property type="entry name" value="FUSELESS, ISOFORM A"/>
    <property type="match status" value="1"/>
</dbReference>
<dbReference type="GO" id="GO:0007270">
    <property type="term" value="P:neuron-neuron synaptic transmission"/>
    <property type="evidence" value="ECO:0007669"/>
    <property type="project" value="TreeGrafter"/>
</dbReference>
<proteinExistence type="predicted"/>
<dbReference type="EMBL" id="GDHC01015760">
    <property type="protein sequence ID" value="JAQ02869.1"/>
    <property type="molecule type" value="Transcribed_RNA"/>
</dbReference>
<reference evidence="2" key="1">
    <citation type="journal article" date="2016" name="Gigascience">
        <title>De novo construction of an expanded transcriptome assembly for the western tarnished plant bug, Lygus hesperus.</title>
        <authorList>
            <person name="Tassone E.E."/>
            <person name="Geib S.M."/>
            <person name="Hall B."/>
            <person name="Fabrick J.A."/>
            <person name="Brent C.S."/>
            <person name="Hull J.J."/>
        </authorList>
    </citation>
    <scope>NUCLEOTIDE SEQUENCE</scope>
</reference>
<feature type="transmembrane region" description="Helical" evidence="1">
    <location>
        <begin position="20"/>
        <end position="43"/>
    </location>
</feature>
<feature type="transmembrane region" description="Helical" evidence="1">
    <location>
        <begin position="183"/>
        <end position="205"/>
    </location>
</feature>
<feature type="transmembrane region" description="Helical" evidence="1">
    <location>
        <begin position="63"/>
        <end position="85"/>
    </location>
</feature>
<evidence type="ECO:0000256" key="1">
    <source>
        <dbReference type="SAM" id="Phobius"/>
    </source>
</evidence>
<keyword evidence="1" id="KW-0472">Membrane</keyword>
<accession>A0A146L4R1</accession>
<feature type="transmembrane region" description="Helical" evidence="1">
    <location>
        <begin position="292"/>
        <end position="311"/>
    </location>
</feature>
<sequence length="395" mass="44558">MRGSTAGISDGLKGTSKTHYRFVTLLDLSLSTFLIAPLVVSYWRGTCGMMDVLVYPEDFLRSALVSCFIGYVGACVLTMCQDVLARSLHPNTHRIKYYAFSRLYSAVFSFICVNHWRGGWMVFEYFTGTDAGKIAPTTSASIVLLMLTKTLRNLSAPPFAIATDRREGYFEVPRAFKYSTQNLGWYLLDCVFSVCVVGTLVVSVWRGHWSLLEIYLYPGEPAKSALASIAIGYALVIVTFLLQPVMKYLARTLTGIFRLLAVDIYLLLSFSGTVNLWRGIWNSLNYFFLPNLPLLSCFITHSLGFLLLVLIKSSNSLLVRGVYIDCQEDGEQCVDFPCYYIRLFFQERRKKKLLRASQQRRLSHRPSETETLMTVKRAPEIVSNHSSPSTTANSV</sequence>
<dbReference type="InterPro" id="IPR032751">
    <property type="entry name" value="Fuseless"/>
</dbReference>
<dbReference type="GO" id="GO:0042734">
    <property type="term" value="C:presynaptic membrane"/>
    <property type="evidence" value="ECO:0007669"/>
    <property type="project" value="TreeGrafter"/>
</dbReference>
<keyword evidence="1" id="KW-0812">Transmembrane</keyword>
<dbReference type="PANTHER" id="PTHR35270:SF2">
    <property type="entry name" value="FUSELESS, ISOFORM A"/>
    <property type="match status" value="1"/>
</dbReference>
<gene>
    <name evidence="2" type="ORF">g.83072</name>
</gene>
<protein>
    <submittedName>
        <fullName evidence="2">Uncharacterized protein</fullName>
    </submittedName>
</protein>
<feature type="transmembrane region" description="Helical" evidence="1">
    <location>
        <begin position="97"/>
        <end position="116"/>
    </location>
</feature>
<dbReference type="Pfam" id="PF15993">
    <property type="entry name" value="Fuseless"/>
    <property type="match status" value="1"/>
</dbReference>
<feature type="transmembrane region" description="Helical" evidence="1">
    <location>
        <begin position="131"/>
        <end position="148"/>
    </location>
</feature>
<name>A0A146L4R1_LYGHE</name>
<dbReference type="AlphaFoldDB" id="A0A146L4R1"/>
<keyword evidence="1" id="KW-1133">Transmembrane helix</keyword>
<dbReference type="GO" id="GO:0070073">
    <property type="term" value="P:clustering of voltage-gated calcium channels"/>
    <property type="evidence" value="ECO:0007669"/>
    <property type="project" value="TreeGrafter"/>
</dbReference>
<feature type="transmembrane region" description="Helical" evidence="1">
    <location>
        <begin position="225"/>
        <end position="245"/>
    </location>
</feature>